<gene>
    <name evidence="1" type="ORF">DERP_011432</name>
</gene>
<protein>
    <submittedName>
        <fullName evidence="1">Uncharacterized protein</fullName>
    </submittedName>
</protein>
<reference evidence="1 2" key="1">
    <citation type="journal article" date="2018" name="J. Allergy Clin. Immunol.">
        <title>High-quality assembly of Dermatophagoides pteronyssinus genome and transcriptome reveals a wide range of novel allergens.</title>
        <authorList>
            <person name="Liu X.Y."/>
            <person name="Yang K.Y."/>
            <person name="Wang M.Q."/>
            <person name="Kwok J.S."/>
            <person name="Zeng X."/>
            <person name="Yang Z."/>
            <person name="Xiao X.J."/>
            <person name="Lau C.P."/>
            <person name="Li Y."/>
            <person name="Huang Z.M."/>
            <person name="Ba J.G."/>
            <person name="Yim A.K."/>
            <person name="Ouyang C.Y."/>
            <person name="Ngai S.M."/>
            <person name="Chan T.F."/>
            <person name="Leung E.L."/>
            <person name="Liu L."/>
            <person name="Liu Z.G."/>
            <person name="Tsui S.K."/>
        </authorList>
    </citation>
    <scope>NUCLEOTIDE SEQUENCE [LARGE SCALE GENOMIC DNA]</scope>
    <source>
        <strain evidence="1">Derp</strain>
    </source>
</reference>
<reference evidence="1 2" key="2">
    <citation type="journal article" date="2022" name="Mol. Biol. Evol.">
        <title>Comparative Genomics Reveals Insights into the Divergent Evolution of Astigmatic Mites and Household Pest Adaptations.</title>
        <authorList>
            <person name="Xiong Q."/>
            <person name="Wan A.T."/>
            <person name="Liu X."/>
            <person name="Fung C.S."/>
            <person name="Xiao X."/>
            <person name="Malainual N."/>
            <person name="Hou J."/>
            <person name="Wang L."/>
            <person name="Wang M."/>
            <person name="Yang K.Y."/>
            <person name="Cui Y."/>
            <person name="Leung E.L."/>
            <person name="Nong W."/>
            <person name="Shin S.K."/>
            <person name="Au S.W."/>
            <person name="Jeong K.Y."/>
            <person name="Chew F.T."/>
            <person name="Hui J.H."/>
            <person name="Leung T.F."/>
            <person name="Tungtrongchitr A."/>
            <person name="Zhong N."/>
            <person name="Liu Z."/>
            <person name="Tsui S.K."/>
        </authorList>
    </citation>
    <scope>NUCLEOTIDE SEQUENCE [LARGE SCALE GENOMIC DNA]</scope>
    <source>
        <strain evidence="1">Derp</strain>
    </source>
</reference>
<comment type="caution">
    <text evidence="1">The sequence shown here is derived from an EMBL/GenBank/DDBJ whole genome shotgun (WGS) entry which is preliminary data.</text>
</comment>
<dbReference type="EMBL" id="NJHN03000074">
    <property type="protein sequence ID" value="KAH9417721.1"/>
    <property type="molecule type" value="Genomic_DNA"/>
</dbReference>
<dbReference type="Proteomes" id="UP000887458">
    <property type="component" value="Unassembled WGS sequence"/>
</dbReference>
<organism evidence="1 2">
    <name type="scientific">Dermatophagoides pteronyssinus</name>
    <name type="common">European house dust mite</name>
    <dbReference type="NCBI Taxonomy" id="6956"/>
    <lineage>
        <taxon>Eukaryota</taxon>
        <taxon>Metazoa</taxon>
        <taxon>Ecdysozoa</taxon>
        <taxon>Arthropoda</taxon>
        <taxon>Chelicerata</taxon>
        <taxon>Arachnida</taxon>
        <taxon>Acari</taxon>
        <taxon>Acariformes</taxon>
        <taxon>Sarcoptiformes</taxon>
        <taxon>Astigmata</taxon>
        <taxon>Psoroptidia</taxon>
        <taxon>Analgoidea</taxon>
        <taxon>Pyroglyphidae</taxon>
        <taxon>Dermatophagoidinae</taxon>
        <taxon>Dermatophagoides</taxon>
    </lineage>
</organism>
<keyword evidence="2" id="KW-1185">Reference proteome</keyword>
<name>A0ABQ8J594_DERPT</name>
<proteinExistence type="predicted"/>
<accession>A0ABQ8J594</accession>
<sequence length="78" mass="9382">MFIIILNWFDWKIIEKLIRKKKYCCYEKFLLLLFCNNLRLQRNNGECNDPINRPFESISTAIPYSATNGYIKFATRIL</sequence>
<evidence type="ECO:0000313" key="1">
    <source>
        <dbReference type="EMBL" id="KAH9417721.1"/>
    </source>
</evidence>
<evidence type="ECO:0000313" key="2">
    <source>
        <dbReference type="Proteomes" id="UP000887458"/>
    </source>
</evidence>